<dbReference type="InterPro" id="IPR029063">
    <property type="entry name" value="SAM-dependent_MTases_sf"/>
</dbReference>
<evidence type="ECO:0000259" key="1">
    <source>
        <dbReference type="Pfam" id="PF08241"/>
    </source>
</evidence>
<dbReference type="Pfam" id="PF08241">
    <property type="entry name" value="Methyltransf_11"/>
    <property type="match status" value="1"/>
</dbReference>
<evidence type="ECO:0000313" key="2">
    <source>
        <dbReference type="EMBL" id="BCJ46957.1"/>
    </source>
</evidence>
<dbReference type="Gene3D" id="3.40.50.150">
    <property type="entry name" value="Vaccinia Virus protein VP39"/>
    <property type="match status" value="1"/>
</dbReference>
<dbReference type="PANTHER" id="PTHR42912">
    <property type="entry name" value="METHYLTRANSFERASE"/>
    <property type="match status" value="1"/>
</dbReference>
<feature type="domain" description="Methyltransferase type 11" evidence="1">
    <location>
        <begin position="98"/>
        <end position="189"/>
    </location>
</feature>
<proteinExistence type="predicted"/>
<reference evidence="2 3" key="1">
    <citation type="submission" date="2020-08" db="EMBL/GenBank/DDBJ databases">
        <title>Whole genome shotgun sequence of Actinoplanes ianthinogenes NBRC 13996.</title>
        <authorList>
            <person name="Komaki H."/>
            <person name="Tamura T."/>
        </authorList>
    </citation>
    <scope>NUCLEOTIDE SEQUENCE [LARGE SCALE GENOMIC DNA]</scope>
    <source>
        <strain evidence="2 3">NBRC 13996</strain>
    </source>
</reference>
<dbReference type="PANTHER" id="PTHR42912:SF93">
    <property type="entry name" value="N6-ADENOSINE-METHYLTRANSFERASE TMT1A"/>
    <property type="match status" value="1"/>
</dbReference>
<dbReference type="Proteomes" id="UP000676967">
    <property type="component" value="Chromosome"/>
</dbReference>
<evidence type="ECO:0000313" key="3">
    <source>
        <dbReference type="Proteomes" id="UP000676967"/>
    </source>
</evidence>
<dbReference type="InterPro" id="IPR013216">
    <property type="entry name" value="Methyltransf_11"/>
</dbReference>
<organism evidence="2 3">
    <name type="scientific">Actinoplanes ianthinogenes</name>
    <dbReference type="NCBI Taxonomy" id="122358"/>
    <lineage>
        <taxon>Bacteria</taxon>
        <taxon>Bacillati</taxon>
        <taxon>Actinomycetota</taxon>
        <taxon>Actinomycetes</taxon>
        <taxon>Micromonosporales</taxon>
        <taxon>Micromonosporaceae</taxon>
        <taxon>Actinoplanes</taxon>
    </lineage>
</organism>
<gene>
    <name evidence="2" type="ORF">Aiant_76140</name>
</gene>
<protein>
    <recommendedName>
        <fullName evidence="1">Methyltransferase type 11 domain-containing protein</fullName>
    </recommendedName>
</protein>
<dbReference type="SUPFAM" id="SSF53335">
    <property type="entry name" value="S-adenosyl-L-methionine-dependent methyltransferases"/>
    <property type="match status" value="1"/>
</dbReference>
<dbReference type="CDD" id="cd02440">
    <property type="entry name" value="AdoMet_MTases"/>
    <property type="match status" value="1"/>
</dbReference>
<keyword evidence="3" id="KW-1185">Reference proteome</keyword>
<accession>A0ABM7M5U1</accession>
<sequence>MAYQHPLQYLLGLEGVALLRVFGGDFDREFAEARVAEIRRLLAEPALGAAGTDAPPVDTVDGYRVWSRTYDEPGNGLFPPEEAFVHGIVGTLPPGIAVDVACGTGRHTAYLASLGHRVTGVDSSPEMLALARAKVPQAEFHQADLHDLPLPGDHADLVTCALALAHLPDLKAPFAEFARILRPGGHLLVTDIHHELAALSAPVRVRSGDGEPGLIRTYRHRPTDYLRAALPLGLRVRAGEESRWADGGDEPGPMPDTIETGAWDHWPWSLLGITPAATAAAFGGTPTVMLWHFQKAD</sequence>
<name>A0ABM7M5U1_9ACTN</name>
<dbReference type="RefSeq" id="WP_189331498.1">
    <property type="nucleotide sequence ID" value="NZ_AP023356.1"/>
</dbReference>
<dbReference type="EMBL" id="AP023356">
    <property type="protein sequence ID" value="BCJ46957.1"/>
    <property type="molecule type" value="Genomic_DNA"/>
</dbReference>
<dbReference type="InterPro" id="IPR050508">
    <property type="entry name" value="Methyltransf_Superfamily"/>
</dbReference>